<feature type="compositionally biased region" description="Pro residues" evidence="3">
    <location>
        <begin position="157"/>
        <end position="169"/>
    </location>
</feature>
<feature type="compositionally biased region" description="Polar residues" evidence="3">
    <location>
        <begin position="37"/>
        <end position="49"/>
    </location>
</feature>
<evidence type="ECO:0000256" key="2">
    <source>
        <dbReference type="SAM" id="Coils"/>
    </source>
</evidence>
<name>A0A7C8NWM1_ORBOL</name>
<evidence type="ECO:0000256" key="1">
    <source>
        <dbReference type="ARBA" id="ARBA00022581"/>
    </source>
</evidence>
<keyword evidence="2" id="KW-0175">Coiled coil</keyword>
<evidence type="ECO:0000313" key="4">
    <source>
        <dbReference type="EMBL" id="KAF3142871.1"/>
    </source>
</evidence>
<keyword evidence="1" id="KW-0945">Host-virus interaction</keyword>
<feature type="compositionally biased region" description="Low complexity" evidence="3">
    <location>
        <begin position="170"/>
        <end position="210"/>
    </location>
</feature>
<protein>
    <submittedName>
        <fullName evidence="4">Uncharacterized protein</fullName>
    </submittedName>
</protein>
<feature type="region of interest" description="Disordered" evidence="3">
    <location>
        <begin position="1"/>
        <end position="406"/>
    </location>
</feature>
<dbReference type="AlphaFoldDB" id="A0A7C8NWM1"/>
<feature type="compositionally biased region" description="Low complexity" evidence="3">
    <location>
        <begin position="83"/>
        <end position="96"/>
    </location>
</feature>
<feature type="region of interest" description="Disordered" evidence="3">
    <location>
        <begin position="476"/>
        <end position="499"/>
    </location>
</feature>
<feature type="compositionally biased region" description="Polar residues" evidence="3">
    <location>
        <begin position="346"/>
        <end position="360"/>
    </location>
</feature>
<sequence>MKLFLRRKSSKVNGEEKDNKNNSKVNSLAVIEDNEAQGRNSNEGSTQETDGGIVPARNRRPSIAETVDSTSTTDSKKKEGYRARLAAQSQQPQLQPWMAAMTPMSHSAMSAPKPKPKPKPRLKPAGSIVSAGQSTESVPASIGGTVPINVTSVEAPNAPPSPSYPPPDVPSSMSSPRSRSPVGGSSMRVSPIALGPSSGFPPGSGSARSSLMVPPSPSVYVTPPALPPKPPPAGPLPQLPVSMPGPSYQPVMVAPLGPLANPFRSETPVSYREHPEPTSPVRPPPPPPPPPAAPPKLQRNPSRGMPPPSAFIKHKRSISGRTSPNPSLPSLPVPPPPPPPPPPSGAQASTGFSNVSSFPPQSDKDPVVNPAGSGSHFRNESLSNFPEPPSATGSQRSASWDNFVPDLTGYYGGPAPFVAELETIPTFPEPPSGNPSFERQELDVTSPSNDEELQAAEDKREASKVLLPEGMTLHPVLATPSDTSTNRNDSVFSNPSDAQPKMTDGVFLSNAEHTALLSDLADLRARLADLDRLHTNSLDRISEWEAYKANIDIYVEKTAQDRQGLIDKLQNSAQAHSTVIAEKERQFNELATTANNMKQTIHDWQTYSQRLEADKTEAISRMKGEIEREKTDNLANIQAMEVAHNDEVNRYKSANAIEMERLRADHAAEKERLRADNSSERNRLTLANDSARTEYEQQKSELMGQLSALDAQNKELMPQMVDLDTKRRKLQGELVEANADREEFRQQIQTLNAAKASTLKELTATKIKLANLTSECDKVKRLLEEAQPKVDQLAETRSAMERMKETEISMEKFLQTANDEKDALKEKLKQSMVAKARLGTQLSKVESQAKEKDTKIAALEKSNEALKTRMYLLGQRMAEKVEWWQGQVGSQAQTAA</sequence>
<gene>
    <name evidence="4" type="ORF">TWF703_000375</name>
</gene>
<feature type="coiled-coil region" evidence="2">
    <location>
        <begin position="566"/>
        <end position="600"/>
    </location>
</feature>
<feature type="compositionally biased region" description="Polar residues" evidence="3">
    <location>
        <begin position="480"/>
        <end position="497"/>
    </location>
</feature>
<feature type="compositionally biased region" description="Pro residues" evidence="3">
    <location>
        <begin position="277"/>
        <end position="294"/>
    </location>
</feature>
<proteinExistence type="predicted"/>
<feature type="compositionally biased region" description="Basic and acidic residues" evidence="3">
    <location>
        <begin position="668"/>
        <end position="683"/>
    </location>
</feature>
<dbReference type="PANTHER" id="PTHR13037:SF24">
    <property type="entry name" value="POLYCOMB PROTEIN PCL-RELATED"/>
    <property type="match status" value="1"/>
</dbReference>
<evidence type="ECO:0000313" key="5">
    <source>
        <dbReference type="Proteomes" id="UP000480548"/>
    </source>
</evidence>
<evidence type="ECO:0000256" key="3">
    <source>
        <dbReference type="SAM" id="MobiDB-lite"/>
    </source>
</evidence>
<feature type="compositionally biased region" description="Pro residues" evidence="3">
    <location>
        <begin position="224"/>
        <end position="238"/>
    </location>
</feature>
<feature type="region of interest" description="Disordered" evidence="3">
    <location>
        <begin position="421"/>
        <end position="460"/>
    </location>
</feature>
<accession>A0A7C8NWM1</accession>
<feature type="compositionally biased region" description="Basic residues" evidence="3">
    <location>
        <begin position="1"/>
        <end position="10"/>
    </location>
</feature>
<dbReference type="PANTHER" id="PTHR13037">
    <property type="entry name" value="FORMIN"/>
    <property type="match status" value="1"/>
</dbReference>
<comment type="caution">
    <text evidence="4">The sequence shown here is derived from an EMBL/GenBank/DDBJ whole genome shotgun (WGS) entry which is preliminary data.</text>
</comment>
<dbReference type="Proteomes" id="UP000480548">
    <property type="component" value="Unassembled WGS sequence"/>
</dbReference>
<reference evidence="4 5" key="1">
    <citation type="submission" date="2019-06" db="EMBL/GenBank/DDBJ databases">
        <authorList>
            <person name="Palmer J.M."/>
        </authorList>
    </citation>
    <scope>NUCLEOTIDE SEQUENCE [LARGE SCALE GENOMIC DNA]</scope>
    <source>
        <strain evidence="4 5">TWF703</strain>
    </source>
</reference>
<feature type="compositionally biased region" description="Pro residues" evidence="3">
    <location>
        <begin position="326"/>
        <end position="344"/>
    </location>
</feature>
<feature type="coiled-coil region" evidence="2">
    <location>
        <begin position="814"/>
        <end position="869"/>
    </location>
</feature>
<dbReference type="EMBL" id="WIQZ01000010">
    <property type="protein sequence ID" value="KAF3142871.1"/>
    <property type="molecule type" value="Genomic_DNA"/>
</dbReference>
<organism evidence="4 5">
    <name type="scientific">Orbilia oligospora</name>
    <name type="common">Nematode-trapping fungus</name>
    <name type="synonym">Arthrobotrys oligospora</name>
    <dbReference type="NCBI Taxonomy" id="2813651"/>
    <lineage>
        <taxon>Eukaryota</taxon>
        <taxon>Fungi</taxon>
        <taxon>Dikarya</taxon>
        <taxon>Ascomycota</taxon>
        <taxon>Pezizomycotina</taxon>
        <taxon>Orbiliomycetes</taxon>
        <taxon>Orbiliales</taxon>
        <taxon>Orbiliaceae</taxon>
        <taxon>Orbilia</taxon>
    </lineage>
</organism>
<feature type="compositionally biased region" description="Polar residues" evidence="3">
    <location>
        <begin position="391"/>
        <end position="400"/>
    </location>
</feature>
<feature type="region of interest" description="Disordered" evidence="3">
    <location>
        <begin position="668"/>
        <end position="692"/>
    </location>
</feature>